<dbReference type="SUPFAM" id="SSF143422">
    <property type="entry name" value="Transposase IS200-like"/>
    <property type="match status" value="1"/>
</dbReference>
<name>A0A537J016_9BACT</name>
<dbReference type="GO" id="GO:0004803">
    <property type="term" value="F:transposase activity"/>
    <property type="evidence" value="ECO:0007669"/>
    <property type="project" value="InterPro"/>
</dbReference>
<dbReference type="PANTHER" id="PTHR34322">
    <property type="entry name" value="TRANSPOSASE, Y1_TNP DOMAIN-CONTAINING"/>
    <property type="match status" value="1"/>
</dbReference>
<dbReference type="PANTHER" id="PTHR34322:SF2">
    <property type="entry name" value="TRANSPOSASE IS200-LIKE DOMAIN-CONTAINING PROTEIN"/>
    <property type="match status" value="1"/>
</dbReference>
<dbReference type="EMBL" id="VBAP01000015">
    <property type="protein sequence ID" value="TMI76652.1"/>
    <property type="molecule type" value="Genomic_DNA"/>
</dbReference>
<evidence type="ECO:0000313" key="2">
    <source>
        <dbReference type="EMBL" id="TMI76652.1"/>
    </source>
</evidence>
<dbReference type="InterPro" id="IPR036515">
    <property type="entry name" value="Transposase_17_sf"/>
</dbReference>
<accession>A0A537J016</accession>
<dbReference type="GO" id="GO:0003677">
    <property type="term" value="F:DNA binding"/>
    <property type="evidence" value="ECO:0007669"/>
    <property type="project" value="InterPro"/>
</dbReference>
<dbReference type="NCBIfam" id="NF047646">
    <property type="entry name" value="REP_Tyr_transpos"/>
    <property type="match status" value="1"/>
</dbReference>
<dbReference type="Pfam" id="PF01797">
    <property type="entry name" value="Y1_Tnp"/>
    <property type="match status" value="1"/>
</dbReference>
<dbReference type="Proteomes" id="UP000318834">
    <property type="component" value="Unassembled WGS sequence"/>
</dbReference>
<gene>
    <name evidence="2" type="ORF">E6H05_03115</name>
</gene>
<protein>
    <submittedName>
        <fullName evidence="2">Transposase</fullName>
    </submittedName>
</protein>
<comment type="caution">
    <text evidence="2">The sequence shown here is derived from an EMBL/GenBank/DDBJ whole genome shotgun (WGS) entry which is preliminary data.</text>
</comment>
<dbReference type="AlphaFoldDB" id="A0A537J016"/>
<sequence>MPRRPRLFFAGGTYHVTARGNNGDDIFRGDNDRATYFQLLAKAVGETAVQILAYVLMSNHLHLVVHTPTPNLHLLIHGVHRPYAAGFNRTYGRSGHLFGSRYHSTLILDDAQLLEETRYIHLNPVRAGLVRRPEDFSWSSYRSYITPQADDELVNTNPVLALLALERERACAAYEEFVLSALAEPGTENIG</sequence>
<proteinExistence type="predicted"/>
<reference evidence="2 3" key="1">
    <citation type="journal article" date="2019" name="Nat. Microbiol.">
        <title>Mediterranean grassland soil C-N compound turnover is dependent on rainfall and depth, and is mediated by genomically divergent microorganisms.</title>
        <authorList>
            <person name="Diamond S."/>
            <person name="Andeer P.F."/>
            <person name="Li Z."/>
            <person name="Crits-Christoph A."/>
            <person name="Burstein D."/>
            <person name="Anantharaman K."/>
            <person name="Lane K.R."/>
            <person name="Thomas B.C."/>
            <person name="Pan C."/>
            <person name="Northen T.R."/>
            <person name="Banfield J.F."/>
        </authorList>
    </citation>
    <scope>NUCLEOTIDE SEQUENCE [LARGE SCALE GENOMIC DNA]</scope>
    <source>
        <strain evidence="2">NP_8</strain>
    </source>
</reference>
<feature type="domain" description="Transposase IS200-like" evidence="1">
    <location>
        <begin position="9"/>
        <end position="123"/>
    </location>
</feature>
<dbReference type="Gene3D" id="3.30.70.1290">
    <property type="entry name" value="Transposase IS200-like"/>
    <property type="match status" value="1"/>
</dbReference>
<evidence type="ECO:0000259" key="1">
    <source>
        <dbReference type="SMART" id="SM01321"/>
    </source>
</evidence>
<dbReference type="SMART" id="SM01321">
    <property type="entry name" value="Y1_Tnp"/>
    <property type="match status" value="1"/>
</dbReference>
<dbReference type="GO" id="GO:0006313">
    <property type="term" value="P:DNA transposition"/>
    <property type="evidence" value="ECO:0007669"/>
    <property type="project" value="InterPro"/>
</dbReference>
<dbReference type="InterPro" id="IPR002686">
    <property type="entry name" value="Transposase_17"/>
</dbReference>
<evidence type="ECO:0000313" key="3">
    <source>
        <dbReference type="Proteomes" id="UP000318834"/>
    </source>
</evidence>
<organism evidence="2 3">
    <name type="scientific">Candidatus Segetimicrobium genomatis</name>
    <dbReference type="NCBI Taxonomy" id="2569760"/>
    <lineage>
        <taxon>Bacteria</taxon>
        <taxon>Bacillati</taxon>
        <taxon>Candidatus Sysuimicrobiota</taxon>
        <taxon>Candidatus Sysuimicrobiia</taxon>
        <taxon>Candidatus Sysuimicrobiales</taxon>
        <taxon>Candidatus Segetimicrobiaceae</taxon>
        <taxon>Candidatus Segetimicrobium</taxon>
    </lineage>
</organism>